<feature type="chain" id="PRO_5004726740" description="Right handed beta helix domain-containing protein" evidence="1">
    <location>
        <begin position="36"/>
        <end position="465"/>
    </location>
</feature>
<proteinExistence type="predicted"/>
<keyword evidence="1" id="KW-0732">Signal</keyword>
<dbReference type="RefSeq" id="WP_018080995.1">
    <property type="nucleotide sequence ID" value="NZ_AQWM01000003.1"/>
</dbReference>
<evidence type="ECO:0000256" key="1">
    <source>
        <dbReference type="SAM" id="SignalP"/>
    </source>
</evidence>
<dbReference type="PATRIC" id="fig|1121022.4.peg.1675"/>
<comment type="caution">
    <text evidence="2">The sequence shown here is derived from an EMBL/GenBank/DDBJ whole genome shotgun (WGS) entry which is preliminary data.</text>
</comment>
<organism evidence="2 3">
    <name type="scientific">Asticcacaulis benevestitus DSM 16100 = ATCC BAA-896</name>
    <dbReference type="NCBI Taxonomy" id="1121022"/>
    <lineage>
        <taxon>Bacteria</taxon>
        <taxon>Pseudomonadati</taxon>
        <taxon>Pseudomonadota</taxon>
        <taxon>Alphaproteobacteria</taxon>
        <taxon>Caulobacterales</taxon>
        <taxon>Caulobacteraceae</taxon>
        <taxon>Asticcacaulis</taxon>
    </lineage>
</organism>
<evidence type="ECO:0000313" key="2">
    <source>
        <dbReference type="EMBL" id="ESQ92373.1"/>
    </source>
</evidence>
<feature type="signal peptide" evidence="1">
    <location>
        <begin position="1"/>
        <end position="35"/>
    </location>
</feature>
<keyword evidence="3" id="KW-1185">Reference proteome</keyword>
<accession>V4RM68</accession>
<dbReference type="Proteomes" id="UP000017837">
    <property type="component" value="Unassembled WGS sequence"/>
</dbReference>
<dbReference type="eggNOG" id="ENOG50335FR">
    <property type="taxonomic scope" value="Bacteria"/>
</dbReference>
<dbReference type="Gene3D" id="2.160.20.10">
    <property type="entry name" value="Single-stranded right-handed beta-helix, Pectin lyase-like"/>
    <property type="match status" value="1"/>
</dbReference>
<dbReference type="SUPFAM" id="SSF51126">
    <property type="entry name" value="Pectin lyase-like"/>
    <property type="match status" value="1"/>
</dbReference>
<protein>
    <recommendedName>
        <fullName evidence="4">Right handed beta helix domain-containing protein</fullName>
    </recommendedName>
</protein>
<sequence>MWMRKDRQIGAKGQGLVLGMAALLLSGVAPHAAQADDAYRGNNAARVNSTIRPCFGMLLDAQLRTCGSQRHYRQNGHYYGYRGGNRYDATIDCDRAPQGYVERVAESIRSGGVLYLKARNRSCVASLDIKRSITIVGQGYGPQQIPVLIAPTGQNCLRISPQADKVILKDVYFSSPRGEEAACIEGSGGELTLQNSQIRYQGNNAAVHQSGGRLNLIENTHIIAKTRSVAVAVNNSALYAENSEIATTAGGLYAVLDGDSSILGVSVQQLADWHGFERGDGAIGLDIKLDSAGSILTMNDMKVLYFADAIALDGAGEALLSHTLISRSDHGIVSSLNRTRIIENTIIASEIGINVERGEAFIGRNQIANMRTAGILAGSRGEIRAVDNRIDPNGAGCPTLKWGNLDPAQRTCTPWYKGSEFDVPGDADDQYLFDQYWPRLNSVAMNTSEMSYKVPGQNTGNAAKP</sequence>
<reference evidence="2 3" key="1">
    <citation type="journal article" date="2014" name="Nature">
        <title>Sequential evolution of bacterial morphology by co-option of a developmental regulator.</title>
        <authorList>
            <person name="Jiang C."/>
            <person name="Brown P.J."/>
            <person name="Ducret A."/>
            <person name="Brun Y.V."/>
        </authorList>
    </citation>
    <scope>NUCLEOTIDE SEQUENCE [LARGE SCALE GENOMIC DNA]</scope>
    <source>
        <strain evidence="2 3">DSM 16100</strain>
    </source>
</reference>
<dbReference type="EMBL" id="AWGB01000013">
    <property type="protein sequence ID" value="ESQ92373.1"/>
    <property type="molecule type" value="Genomic_DNA"/>
</dbReference>
<dbReference type="InterPro" id="IPR011050">
    <property type="entry name" value="Pectin_lyase_fold/virulence"/>
</dbReference>
<name>V4RM68_9CAUL</name>
<evidence type="ECO:0000313" key="3">
    <source>
        <dbReference type="Proteomes" id="UP000017837"/>
    </source>
</evidence>
<dbReference type="InterPro" id="IPR012334">
    <property type="entry name" value="Pectin_lyas_fold"/>
</dbReference>
<evidence type="ECO:0008006" key="4">
    <source>
        <dbReference type="Google" id="ProtNLM"/>
    </source>
</evidence>
<gene>
    <name evidence="2" type="ORF">ABENE_08330</name>
</gene>
<dbReference type="AlphaFoldDB" id="V4RM68"/>